<organism evidence="1 2">
    <name type="scientific">Panicum miliaceum</name>
    <name type="common">Proso millet</name>
    <name type="synonym">Broomcorn millet</name>
    <dbReference type="NCBI Taxonomy" id="4540"/>
    <lineage>
        <taxon>Eukaryota</taxon>
        <taxon>Viridiplantae</taxon>
        <taxon>Streptophyta</taxon>
        <taxon>Embryophyta</taxon>
        <taxon>Tracheophyta</taxon>
        <taxon>Spermatophyta</taxon>
        <taxon>Magnoliopsida</taxon>
        <taxon>Liliopsida</taxon>
        <taxon>Poales</taxon>
        <taxon>Poaceae</taxon>
        <taxon>PACMAD clade</taxon>
        <taxon>Panicoideae</taxon>
        <taxon>Panicodae</taxon>
        <taxon>Paniceae</taxon>
        <taxon>Panicinae</taxon>
        <taxon>Panicum</taxon>
        <taxon>Panicum sect. Panicum</taxon>
    </lineage>
</organism>
<name>A0A3L6TUX4_PANMI</name>
<dbReference type="EMBL" id="PQIB02000001">
    <property type="protein sequence ID" value="RLN43325.1"/>
    <property type="molecule type" value="Genomic_DNA"/>
</dbReference>
<reference evidence="2" key="1">
    <citation type="journal article" date="2019" name="Nat. Commun.">
        <title>The genome of broomcorn millet.</title>
        <authorList>
            <person name="Zou C."/>
            <person name="Miki D."/>
            <person name="Li D."/>
            <person name="Tang Q."/>
            <person name="Xiao L."/>
            <person name="Rajput S."/>
            <person name="Deng P."/>
            <person name="Jia W."/>
            <person name="Huang R."/>
            <person name="Zhang M."/>
            <person name="Sun Y."/>
            <person name="Hu J."/>
            <person name="Fu X."/>
            <person name="Schnable P.S."/>
            <person name="Li F."/>
            <person name="Zhang H."/>
            <person name="Feng B."/>
            <person name="Zhu X."/>
            <person name="Liu R."/>
            <person name="Schnable J.C."/>
            <person name="Zhu J.-K."/>
            <person name="Zhang H."/>
        </authorList>
    </citation>
    <scope>NUCLEOTIDE SEQUENCE [LARGE SCALE GENOMIC DNA]</scope>
</reference>
<sequence length="147" mass="16337">MKDTYLLVDGTNTQQSARSLLQNEGKNSSSDLTEQDQLTDTCKNLCTNELLDVPDSNRDIPQLGVAAVMSRAISLSRPRLENIHGQCDLGHWGTQVSAIDEVLDSMSSYGDSSYREMPSASEILELWEQERINDMFGPKAEGRTILQ</sequence>
<evidence type="ECO:0000313" key="2">
    <source>
        <dbReference type="Proteomes" id="UP000275267"/>
    </source>
</evidence>
<keyword evidence="2" id="KW-1185">Reference proteome</keyword>
<dbReference type="Proteomes" id="UP000275267">
    <property type="component" value="Unassembled WGS sequence"/>
</dbReference>
<proteinExistence type="predicted"/>
<dbReference type="OrthoDB" id="1904535at2759"/>
<gene>
    <name evidence="1" type="ORF">C2845_PM01G19130</name>
</gene>
<dbReference type="STRING" id="4540.A0A3L6TUX4"/>
<accession>A0A3L6TUX4</accession>
<evidence type="ECO:0000313" key="1">
    <source>
        <dbReference type="EMBL" id="RLN43325.1"/>
    </source>
</evidence>
<comment type="caution">
    <text evidence="1">The sequence shown here is derived from an EMBL/GenBank/DDBJ whole genome shotgun (WGS) entry which is preliminary data.</text>
</comment>
<dbReference type="AlphaFoldDB" id="A0A3L6TUX4"/>
<protein>
    <submittedName>
        <fullName evidence="1">Pentatricopeptide repeat-containing protein</fullName>
    </submittedName>
</protein>